<dbReference type="EMBL" id="MFLZ01000036">
    <property type="protein sequence ID" value="OGG79266.1"/>
    <property type="molecule type" value="Genomic_DNA"/>
</dbReference>
<keyword evidence="7 12" id="KW-0067">ATP-binding</keyword>
<dbReference type="SUPFAM" id="SSF55681">
    <property type="entry name" value="Class II aaRS and biotin synthetases"/>
    <property type="match status" value="1"/>
</dbReference>
<evidence type="ECO:0000256" key="14">
    <source>
        <dbReference type="PIRSR" id="PIRSR001529-2"/>
    </source>
</evidence>
<dbReference type="HAMAP" id="MF_00176">
    <property type="entry name" value="Ser_tRNA_synth_type1"/>
    <property type="match status" value="1"/>
</dbReference>
<keyword evidence="6 12" id="KW-0547">Nucleotide-binding</keyword>
<keyword evidence="4 12" id="KW-0963">Cytoplasm</keyword>
<dbReference type="PANTHER" id="PTHR43697:SF1">
    <property type="entry name" value="SERINE--TRNA LIGASE"/>
    <property type="match status" value="1"/>
</dbReference>
<evidence type="ECO:0000256" key="3">
    <source>
        <dbReference type="ARBA" id="ARBA00010728"/>
    </source>
</evidence>
<evidence type="ECO:0000256" key="2">
    <source>
        <dbReference type="ARBA" id="ARBA00005045"/>
    </source>
</evidence>
<gene>
    <name evidence="12" type="primary">serS</name>
    <name evidence="17" type="ORF">A3A39_03280</name>
</gene>
<dbReference type="InterPro" id="IPR002314">
    <property type="entry name" value="aa-tRNA-synt_IIb"/>
</dbReference>
<dbReference type="InterPro" id="IPR045864">
    <property type="entry name" value="aa-tRNA-synth_II/BPL/LPL"/>
</dbReference>
<dbReference type="PRINTS" id="PR00981">
    <property type="entry name" value="TRNASYNTHSER"/>
</dbReference>
<comment type="subunit">
    <text evidence="12">Homodimer. The tRNA molecule binds across the dimer.</text>
</comment>
<keyword evidence="15" id="KW-0175">Coiled coil</keyword>
<dbReference type="InterPro" id="IPR015866">
    <property type="entry name" value="Ser-tRNA-synth_1_N"/>
</dbReference>
<keyword evidence="8 12" id="KW-0648">Protein biosynthesis</keyword>
<comment type="caution">
    <text evidence="12">Lacks conserved residue(s) required for the propagation of feature annotation.</text>
</comment>
<comment type="caution">
    <text evidence="17">The sequence shown here is derived from an EMBL/GenBank/DDBJ whole genome shotgun (WGS) entry which is preliminary data.</text>
</comment>
<dbReference type="STRING" id="1798512.A3A39_03280"/>
<dbReference type="EC" id="6.1.1.11" evidence="12"/>
<evidence type="ECO:0000256" key="1">
    <source>
        <dbReference type="ARBA" id="ARBA00004496"/>
    </source>
</evidence>
<organism evidence="17 18">
    <name type="scientific">Candidatus Kaiserbacteria bacterium RIFCSPLOWO2_01_FULL_54_13</name>
    <dbReference type="NCBI Taxonomy" id="1798512"/>
    <lineage>
        <taxon>Bacteria</taxon>
        <taxon>Candidatus Kaiseribacteriota</taxon>
    </lineage>
</organism>
<dbReference type="Pfam" id="PF00587">
    <property type="entry name" value="tRNA-synt_2b"/>
    <property type="match status" value="1"/>
</dbReference>
<comment type="catalytic activity">
    <reaction evidence="11 12">
        <text>tRNA(Ser) + L-serine + ATP = L-seryl-tRNA(Ser) + AMP + diphosphate + H(+)</text>
        <dbReference type="Rhea" id="RHEA:12292"/>
        <dbReference type="Rhea" id="RHEA-COMP:9669"/>
        <dbReference type="Rhea" id="RHEA-COMP:9703"/>
        <dbReference type="ChEBI" id="CHEBI:15378"/>
        <dbReference type="ChEBI" id="CHEBI:30616"/>
        <dbReference type="ChEBI" id="CHEBI:33019"/>
        <dbReference type="ChEBI" id="CHEBI:33384"/>
        <dbReference type="ChEBI" id="CHEBI:78442"/>
        <dbReference type="ChEBI" id="CHEBI:78533"/>
        <dbReference type="ChEBI" id="CHEBI:456215"/>
        <dbReference type="EC" id="6.1.1.11"/>
    </reaction>
</comment>
<evidence type="ECO:0000256" key="8">
    <source>
        <dbReference type="ARBA" id="ARBA00022917"/>
    </source>
</evidence>
<dbReference type="Pfam" id="PF02403">
    <property type="entry name" value="Seryl_tRNA_N"/>
    <property type="match status" value="1"/>
</dbReference>
<evidence type="ECO:0000256" key="15">
    <source>
        <dbReference type="SAM" id="Coils"/>
    </source>
</evidence>
<dbReference type="SUPFAM" id="SSF46589">
    <property type="entry name" value="tRNA-binding arm"/>
    <property type="match status" value="1"/>
</dbReference>
<comment type="catalytic activity">
    <reaction evidence="10 12">
        <text>tRNA(Sec) + L-serine + ATP = L-seryl-tRNA(Sec) + AMP + diphosphate + H(+)</text>
        <dbReference type="Rhea" id="RHEA:42580"/>
        <dbReference type="Rhea" id="RHEA-COMP:9742"/>
        <dbReference type="Rhea" id="RHEA-COMP:10128"/>
        <dbReference type="ChEBI" id="CHEBI:15378"/>
        <dbReference type="ChEBI" id="CHEBI:30616"/>
        <dbReference type="ChEBI" id="CHEBI:33019"/>
        <dbReference type="ChEBI" id="CHEBI:33384"/>
        <dbReference type="ChEBI" id="CHEBI:78442"/>
        <dbReference type="ChEBI" id="CHEBI:78533"/>
        <dbReference type="ChEBI" id="CHEBI:456215"/>
        <dbReference type="EC" id="6.1.1.11"/>
    </reaction>
</comment>
<dbReference type="UniPathway" id="UPA00906">
    <property type="reaction ID" value="UER00895"/>
</dbReference>
<evidence type="ECO:0000256" key="11">
    <source>
        <dbReference type="ARBA" id="ARBA00048823"/>
    </source>
</evidence>
<evidence type="ECO:0000259" key="16">
    <source>
        <dbReference type="PROSITE" id="PS50862"/>
    </source>
</evidence>
<evidence type="ECO:0000313" key="18">
    <source>
        <dbReference type="Proteomes" id="UP000177372"/>
    </source>
</evidence>
<name>A0A1F6F0A8_9BACT</name>
<comment type="pathway">
    <text evidence="2 12">Aminoacyl-tRNA biosynthesis; selenocysteinyl-tRNA(Sec) biosynthesis; L-seryl-tRNA(Sec) from L-serine and tRNA(Sec): step 1/1.</text>
</comment>
<keyword evidence="9 12" id="KW-0030">Aminoacyl-tRNA synthetase</keyword>
<dbReference type="GO" id="GO:0004828">
    <property type="term" value="F:serine-tRNA ligase activity"/>
    <property type="evidence" value="ECO:0007669"/>
    <property type="project" value="UniProtKB-UniRule"/>
</dbReference>
<feature type="binding site" evidence="12">
    <location>
        <position position="388"/>
    </location>
    <ligand>
        <name>L-serine</name>
        <dbReference type="ChEBI" id="CHEBI:33384"/>
    </ligand>
</feature>
<dbReference type="Gene3D" id="3.30.930.10">
    <property type="entry name" value="Bira Bifunctional Protein, Domain 2"/>
    <property type="match status" value="1"/>
</dbReference>
<feature type="domain" description="Aminoacyl-transfer RNA synthetases class-II family profile" evidence="16">
    <location>
        <begin position="132"/>
        <end position="413"/>
    </location>
</feature>
<comment type="domain">
    <text evidence="12">Consists of two distinct domains, a catalytic core and a N-terminal extension that is involved in tRNA binding.</text>
</comment>
<feature type="binding site" evidence="13">
    <location>
        <position position="258"/>
    </location>
    <ligand>
        <name>L-serine</name>
        <dbReference type="ChEBI" id="CHEBI:33384"/>
    </ligand>
</feature>
<evidence type="ECO:0000256" key="5">
    <source>
        <dbReference type="ARBA" id="ARBA00022598"/>
    </source>
</evidence>
<feature type="binding site" evidence="12 14">
    <location>
        <begin position="347"/>
        <end position="350"/>
    </location>
    <ligand>
        <name>ATP</name>
        <dbReference type="ChEBI" id="CHEBI:30616"/>
    </ligand>
</feature>
<dbReference type="GO" id="GO:0005737">
    <property type="term" value="C:cytoplasm"/>
    <property type="evidence" value="ECO:0007669"/>
    <property type="project" value="UniProtKB-SubCell"/>
</dbReference>
<keyword evidence="5 12" id="KW-0436">Ligase</keyword>
<evidence type="ECO:0000256" key="6">
    <source>
        <dbReference type="ARBA" id="ARBA00022741"/>
    </source>
</evidence>
<comment type="subcellular location">
    <subcellularLocation>
        <location evidence="1 12">Cytoplasm</location>
    </subcellularLocation>
</comment>
<dbReference type="PANTHER" id="PTHR43697">
    <property type="entry name" value="SERYL-TRNA SYNTHETASE"/>
    <property type="match status" value="1"/>
</dbReference>
<dbReference type="InterPro" id="IPR033729">
    <property type="entry name" value="SerRS_core"/>
</dbReference>
<feature type="binding site" evidence="13">
    <location>
        <position position="386"/>
    </location>
    <ligand>
        <name>L-serine</name>
        <dbReference type="ChEBI" id="CHEBI:33384"/>
    </ligand>
</feature>
<proteinExistence type="inferred from homology"/>
<dbReference type="CDD" id="cd00770">
    <property type="entry name" value="SerRS_core"/>
    <property type="match status" value="1"/>
</dbReference>
<evidence type="ECO:0000256" key="7">
    <source>
        <dbReference type="ARBA" id="ARBA00022840"/>
    </source>
</evidence>
<reference evidence="17 18" key="1">
    <citation type="journal article" date="2016" name="Nat. Commun.">
        <title>Thousands of microbial genomes shed light on interconnected biogeochemical processes in an aquifer system.</title>
        <authorList>
            <person name="Anantharaman K."/>
            <person name="Brown C.T."/>
            <person name="Hug L.A."/>
            <person name="Sharon I."/>
            <person name="Castelle C.J."/>
            <person name="Probst A.J."/>
            <person name="Thomas B.C."/>
            <person name="Singh A."/>
            <person name="Wilkins M.J."/>
            <person name="Karaoz U."/>
            <person name="Brodie E.L."/>
            <person name="Williams K.H."/>
            <person name="Hubbard S.S."/>
            <person name="Banfield J.F."/>
        </authorList>
    </citation>
    <scope>NUCLEOTIDE SEQUENCE [LARGE SCALE GENOMIC DNA]</scope>
</reference>
<feature type="binding site" evidence="13">
    <location>
        <position position="227"/>
    </location>
    <ligand>
        <name>L-serine</name>
        <dbReference type="ChEBI" id="CHEBI:33384"/>
    </ligand>
</feature>
<dbReference type="PIRSF" id="PIRSF001529">
    <property type="entry name" value="Ser-tRNA-synth_IIa"/>
    <property type="match status" value="1"/>
</dbReference>
<evidence type="ECO:0000313" key="17">
    <source>
        <dbReference type="EMBL" id="OGG79266.1"/>
    </source>
</evidence>
<comment type="function">
    <text evidence="12">Catalyzes the attachment of serine to tRNA(Ser). Is also able to aminoacylate tRNA(Sec) with serine, to form the misacylated tRNA L-seryl-tRNA(Sec), which will be further converted into selenocysteinyl-tRNA(Sec).</text>
</comment>
<dbReference type="PROSITE" id="PS50862">
    <property type="entry name" value="AA_TRNA_LIGASE_II"/>
    <property type="match status" value="1"/>
</dbReference>
<evidence type="ECO:0000256" key="12">
    <source>
        <dbReference type="HAMAP-Rule" id="MF_00176"/>
    </source>
</evidence>
<dbReference type="InterPro" id="IPR002317">
    <property type="entry name" value="Ser-tRNA-ligase_type_1"/>
</dbReference>
<evidence type="ECO:0000256" key="13">
    <source>
        <dbReference type="PIRSR" id="PIRSR001529-1"/>
    </source>
</evidence>
<feature type="binding site" evidence="12 14">
    <location>
        <begin position="258"/>
        <end position="260"/>
    </location>
    <ligand>
        <name>ATP</name>
        <dbReference type="ChEBI" id="CHEBI:30616"/>
    </ligand>
</feature>
<evidence type="ECO:0000256" key="10">
    <source>
        <dbReference type="ARBA" id="ARBA00047929"/>
    </source>
</evidence>
<dbReference type="Gene3D" id="1.10.287.40">
    <property type="entry name" value="Serine-tRNA synthetase, tRNA binding domain"/>
    <property type="match status" value="1"/>
</dbReference>
<comment type="similarity">
    <text evidence="3 12">Belongs to the class-II aminoacyl-tRNA synthetase family. Type-1 seryl-tRNA synthetase subfamily.</text>
</comment>
<accession>A0A1F6F0A8</accession>
<dbReference type="NCBIfam" id="TIGR00414">
    <property type="entry name" value="serS"/>
    <property type="match status" value="1"/>
</dbReference>
<evidence type="ECO:0000256" key="4">
    <source>
        <dbReference type="ARBA" id="ARBA00022490"/>
    </source>
</evidence>
<feature type="binding site" evidence="12 13">
    <location>
        <position position="281"/>
    </location>
    <ligand>
        <name>L-serine</name>
        <dbReference type="ChEBI" id="CHEBI:33384"/>
    </ligand>
</feature>
<dbReference type="GO" id="GO:0006434">
    <property type="term" value="P:seryl-tRNA aminoacylation"/>
    <property type="evidence" value="ECO:0007669"/>
    <property type="project" value="UniProtKB-UniRule"/>
</dbReference>
<feature type="binding site" evidence="12">
    <location>
        <begin position="227"/>
        <end position="229"/>
    </location>
    <ligand>
        <name>L-serine</name>
        <dbReference type="ChEBI" id="CHEBI:33384"/>
    </ligand>
</feature>
<dbReference type="AlphaFoldDB" id="A0A1F6F0A8"/>
<dbReference type="GO" id="GO:0005524">
    <property type="term" value="F:ATP binding"/>
    <property type="evidence" value="ECO:0007669"/>
    <property type="project" value="UniProtKB-UniRule"/>
</dbReference>
<dbReference type="GO" id="GO:0016260">
    <property type="term" value="P:selenocysteine biosynthetic process"/>
    <property type="evidence" value="ECO:0007669"/>
    <property type="project" value="UniProtKB-UniRule"/>
</dbReference>
<dbReference type="InterPro" id="IPR042103">
    <property type="entry name" value="SerRS_1_N_sf"/>
</dbReference>
<feature type="coiled-coil region" evidence="15">
    <location>
        <begin position="30"/>
        <end position="94"/>
    </location>
</feature>
<evidence type="ECO:0000256" key="9">
    <source>
        <dbReference type="ARBA" id="ARBA00023146"/>
    </source>
</evidence>
<feature type="site" description="Important for serine binding" evidence="13">
    <location>
        <position position="388"/>
    </location>
</feature>
<dbReference type="Proteomes" id="UP000177372">
    <property type="component" value="Unassembled WGS sequence"/>
</dbReference>
<dbReference type="InterPro" id="IPR010978">
    <property type="entry name" value="tRNA-bd_arm"/>
</dbReference>
<protein>
    <recommendedName>
        <fullName evidence="12">Serine--tRNA ligase</fullName>
        <ecNumber evidence="12">6.1.1.11</ecNumber>
    </recommendedName>
    <alternativeName>
        <fullName evidence="12">Seryl-tRNA synthetase</fullName>
        <shortName evidence="12">SerRS</shortName>
    </alternativeName>
    <alternativeName>
        <fullName evidence="12">Seryl-tRNA(Ser/Sec) synthetase</fullName>
    </alternativeName>
</protein>
<dbReference type="InterPro" id="IPR006195">
    <property type="entry name" value="aa-tRNA-synth_II"/>
</dbReference>
<sequence length="429" mass="49248">MLDIKFVRENKDIVAAGAKKKRIEVDLDKLLVLDDKRRALQAKIDEKRAEQNTASNAIAAAKSEEEKQKVIARMQEVKETLRLEEESMQEILKEWRTLMVMVPNVPDISVPEGDSDADNKEVRTWGEVPKFDFEPKSHTELLLMHDMADYERGAKVAGFRGYFLKNDGARLVWALERFVQEWFADKGFVPMIVPSLVRRESFVGTGYLPQSEEDLYKTQDGEYLAGTAEVATMGYYMDETLEKKDLPLKFFSFSPCFRREAGSHGKDTKGIFRIHEFQKYEQVILCEANHEESVRLHEEITTNAEELLQELQLPYRVVVNCGADLGLGQVKKYDIEAWMPSEKKYRETHSSSYFHDFQTRRLNIRYRDPDASVGAGGTLRYAHSLNNTALATPRILCQIVENNQRADGSITIPEALRSYMGKDVVSRNR</sequence>